<sequence length="533" mass="60042">MALQNLEESHLVTLVISAILFCAWQLWDRYRLARQNHTNKDRRNIPLVVHDGLVSRWLPAMYYLLRGPKILLQNYTAGEPFAVTTPGACYVHFSSEIHVKELIEAPSEKLSLHALSKDMFKPEYTMNGLEVQDTTSGNGNQHTRVFRVILTSYLPILRHPLAHTIAKAFSKELSVGKIRGGQVQVSAFAMAKRVMVAANAFVFFGETLSADPQFLDAALAYPEDLFFTAEILRLAPSLTHPILAPILMRNHKASKTLVKYLTPVVERRLSQTRGNRSSDGNQPSKPIDCIQFFVDVNSHKDKWTAEKIVQVLLGTWFAAVHQPALTLVYALQDICDNADYAKLLREEIHSESYSLGMDDSTSSPKSSLDEAPLLDAFLRESARMHPSDAISVRRKVLQPYTFTDGTQLLPGDVACVPSQAMMRDEKHYSASTTFSPSRFMNPKRNMESGCPERFETASRFTSTDLRYPFWGLGRHSCPGRFYASLILKLVIAHVLTHYDIQPTAQSGSRTWSYRSSILPSTGFLFRIREEVKG</sequence>
<dbReference type="GO" id="GO:0016705">
    <property type="term" value="F:oxidoreductase activity, acting on paired donors, with incorporation or reduction of molecular oxygen"/>
    <property type="evidence" value="ECO:0007669"/>
    <property type="project" value="InterPro"/>
</dbReference>
<evidence type="ECO:0000256" key="6">
    <source>
        <dbReference type="ARBA" id="ARBA00022723"/>
    </source>
</evidence>
<dbReference type="GO" id="GO:0020037">
    <property type="term" value="F:heme binding"/>
    <property type="evidence" value="ECO:0007669"/>
    <property type="project" value="InterPro"/>
</dbReference>
<dbReference type="OrthoDB" id="1844152at2759"/>
<evidence type="ECO:0000256" key="10">
    <source>
        <dbReference type="ARBA" id="ARBA00023033"/>
    </source>
</evidence>
<dbReference type="PANTHER" id="PTHR46206:SF5">
    <property type="entry name" value="P450, PUTATIVE (EUROFUNG)-RELATED"/>
    <property type="match status" value="1"/>
</dbReference>
<evidence type="ECO:0000313" key="14">
    <source>
        <dbReference type="EMBL" id="GAP93277.2"/>
    </source>
</evidence>
<comment type="cofactor">
    <cofactor evidence="1 12">
        <name>heme</name>
        <dbReference type="ChEBI" id="CHEBI:30413"/>
    </cofactor>
</comment>
<evidence type="ECO:0000256" key="5">
    <source>
        <dbReference type="ARBA" id="ARBA00022692"/>
    </source>
</evidence>
<protein>
    <submittedName>
        <fullName evidence="14">Putative cytochrome P450</fullName>
    </submittedName>
</protein>
<dbReference type="Pfam" id="PF00067">
    <property type="entry name" value="p450"/>
    <property type="match status" value="1"/>
</dbReference>
<dbReference type="GO" id="GO:0004497">
    <property type="term" value="F:monooxygenase activity"/>
    <property type="evidence" value="ECO:0007669"/>
    <property type="project" value="UniProtKB-KW"/>
</dbReference>
<evidence type="ECO:0000256" key="1">
    <source>
        <dbReference type="ARBA" id="ARBA00001971"/>
    </source>
</evidence>
<dbReference type="InterPro" id="IPR001128">
    <property type="entry name" value="Cyt_P450"/>
</dbReference>
<dbReference type="PROSITE" id="PS00086">
    <property type="entry name" value="CYTOCHROME_P450"/>
    <property type="match status" value="1"/>
</dbReference>
<dbReference type="STRING" id="77044.A0A1W2TX86"/>
<feature type="binding site" description="axial binding residue" evidence="12">
    <location>
        <position position="477"/>
    </location>
    <ligand>
        <name>heme</name>
        <dbReference type="ChEBI" id="CHEBI:30413"/>
    </ligand>
    <ligandPart>
        <name>Fe</name>
        <dbReference type="ChEBI" id="CHEBI:18248"/>
    </ligandPart>
</feature>
<dbReference type="GO" id="GO:0005506">
    <property type="term" value="F:iron ion binding"/>
    <property type="evidence" value="ECO:0007669"/>
    <property type="project" value="InterPro"/>
</dbReference>
<evidence type="ECO:0000313" key="15">
    <source>
        <dbReference type="Proteomes" id="UP000054516"/>
    </source>
</evidence>
<reference evidence="14" key="1">
    <citation type="submission" date="2016-03" db="EMBL/GenBank/DDBJ databases">
        <title>Draft genome sequence of Rosellinia necatrix.</title>
        <authorList>
            <person name="Kanematsu S."/>
        </authorList>
    </citation>
    <scope>NUCLEOTIDE SEQUENCE [LARGE SCALE GENOMIC DNA]</scope>
    <source>
        <strain evidence="14">W97</strain>
    </source>
</reference>
<comment type="similarity">
    <text evidence="3 13">Belongs to the cytochrome P450 family.</text>
</comment>
<keyword evidence="8 13" id="KW-0560">Oxidoreductase</keyword>
<dbReference type="Proteomes" id="UP000054516">
    <property type="component" value="Unassembled WGS sequence"/>
</dbReference>
<accession>A0A1W2TX86</accession>
<keyword evidence="15" id="KW-1185">Reference proteome</keyword>
<keyword evidence="7" id="KW-1133">Transmembrane helix</keyword>
<keyword evidence="10 13" id="KW-0503">Monooxygenase</keyword>
<dbReference type="GO" id="GO:0016020">
    <property type="term" value="C:membrane"/>
    <property type="evidence" value="ECO:0007669"/>
    <property type="project" value="UniProtKB-SubCell"/>
</dbReference>
<evidence type="ECO:0000256" key="9">
    <source>
        <dbReference type="ARBA" id="ARBA00023004"/>
    </source>
</evidence>
<keyword evidence="6 12" id="KW-0479">Metal-binding</keyword>
<gene>
    <name evidence="14" type="ORF">SAMD00023353_11600160</name>
</gene>
<keyword evidence="5" id="KW-0812">Transmembrane</keyword>
<dbReference type="InterPro" id="IPR017972">
    <property type="entry name" value="Cyt_P450_CS"/>
</dbReference>
<evidence type="ECO:0000256" key="3">
    <source>
        <dbReference type="ARBA" id="ARBA00010617"/>
    </source>
</evidence>
<evidence type="ECO:0000256" key="12">
    <source>
        <dbReference type="PIRSR" id="PIRSR602403-1"/>
    </source>
</evidence>
<dbReference type="CDD" id="cd11041">
    <property type="entry name" value="CYP503A1-like"/>
    <property type="match status" value="1"/>
</dbReference>
<organism evidence="14">
    <name type="scientific">Rosellinia necatrix</name>
    <name type="common">White root-rot fungus</name>
    <dbReference type="NCBI Taxonomy" id="77044"/>
    <lineage>
        <taxon>Eukaryota</taxon>
        <taxon>Fungi</taxon>
        <taxon>Dikarya</taxon>
        <taxon>Ascomycota</taxon>
        <taxon>Pezizomycotina</taxon>
        <taxon>Sordariomycetes</taxon>
        <taxon>Xylariomycetidae</taxon>
        <taxon>Xylariales</taxon>
        <taxon>Xylariaceae</taxon>
        <taxon>Rosellinia</taxon>
    </lineage>
</organism>
<keyword evidence="4 12" id="KW-0349">Heme</keyword>
<dbReference type="OMA" id="WFGSVHQ"/>
<dbReference type="AlphaFoldDB" id="A0A1W2TX86"/>
<dbReference type="SUPFAM" id="SSF48264">
    <property type="entry name" value="Cytochrome P450"/>
    <property type="match status" value="1"/>
</dbReference>
<name>A0A1W2TX86_ROSNE</name>
<evidence type="ECO:0000256" key="8">
    <source>
        <dbReference type="ARBA" id="ARBA00023002"/>
    </source>
</evidence>
<dbReference type="EMBL" id="DF977561">
    <property type="protein sequence ID" value="GAP93277.2"/>
    <property type="molecule type" value="Genomic_DNA"/>
</dbReference>
<evidence type="ECO:0000256" key="4">
    <source>
        <dbReference type="ARBA" id="ARBA00022617"/>
    </source>
</evidence>
<proteinExistence type="inferred from homology"/>
<comment type="subcellular location">
    <subcellularLocation>
        <location evidence="2">Membrane</location>
    </subcellularLocation>
</comment>
<evidence type="ECO:0000256" key="7">
    <source>
        <dbReference type="ARBA" id="ARBA00022989"/>
    </source>
</evidence>
<dbReference type="InterPro" id="IPR002403">
    <property type="entry name" value="Cyt_P450_E_grp-IV"/>
</dbReference>
<evidence type="ECO:0000256" key="11">
    <source>
        <dbReference type="ARBA" id="ARBA00023136"/>
    </source>
</evidence>
<dbReference type="Gene3D" id="1.10.630.10">
    <property type="entry name" value="Cytochrome P450"/>
    <property type="match status" value="1"/>
</dbReference>
<dbReference type="PRINTS" id="PR00465">
    <property type="entry name" value="EP450IV"/>
</dbReference>
<keyword evidence="11" id="KW-0472">Membrane</keyword>
<evidence type="ECO:0000256" key="2">
    <source>
        <dbReference type="ARBA" id="ARBA00004370"/>
    </source>
</evidence>
<dbReference type="InterPro" id="IPR036396">
    <property type="entry name" value="Cyt_P450_sf"/>
</dbReference>
<dbReference type="PANTHER" id="PTHR46206">
    <property type="entry name" value="CYTOCHROME P450"/>
    <property type="match status" value="1"/>
</dbReference>
<keyword evidence="9 12" id="KW-0408">Iron</keyword>
<evidence type="ECO:0000256" key="13">
    <source>
        <dbReference type="RuleBase" id="RU000461"/>
    </source>
</evidence>